<proteinExistence type="predicted"/>
<dbReference type="AlphaFoldDB" id="A0A4C1SUI3"/>
<comment type="caution">
    <text evidence="1">The sequence shown here is derived from an EMBL/GenBank/DDBJ whole genome shotgun (WGS) entry which is preliminary data.</text>
</comment>
<gene>
    <name evidence="1" type="ORF">EVAR_71956_1</name>
</gene>
<sequence length="142" mass="15705">MCVIRSYKESSVPRCGMKPYCRVCSFGIICHWMRQTSILDALRHMPLVRRVIRLHLSGQKALESANGAKVRKTFRVTTTLRERSLGAETVRGLGLQTAGSPECVAGTDARGLTAAVRCTLRGTPHTHTRAELDSTERGSKEH</sequence>
<organism evidence="1 2">
    <name type="scientific">Eumeta variegata</name>
    <name type="common">Bagworm moth</name>
    <name type="synonym">Eumeta japonica</name>
    <dbReference type="NCBI Taxonomy" id="151549"/>
    <lineage>
        <taxon>Eukaryota</taxon>
        <taxon>Metazoa</taxon>
        <taxon>Ecdysozoa</taxon>
        <taxon>Arthropoda</taxon>
        <taxon>Hexapoda</taxon>
        <taxon>Insecta</taxon>
        <taxon>Pterygota</taxon>
        <taxon>Neoptera</taxon>
        <taxon>Endopterygota</taxon>
        <taxon>Lepidoptera</taxon>
        <taxon>Glossata</taxon>
        <taxon>Ditrysia</taxon>
        <taxon>Tineoidea</taxon>
        <taxon>Psychidae</taxon>
        <taxon>Oiketicinae</taxon>
        <taxon>Eumeta</taxon>
    </lineage>
</organism>
<name>A0A4C1SUI3_EUMVA</name>
<evidence type="ECO:0000313" key="1">
    <source>
        <dbReference type="EMBL" id="GBP05595.1"/>
    </source>
</evidence>
<reference evidence="1 2" key="1">
    <citation type="journal article" date="2019" name="Commun. Biol.">
        <title>The bagworm genome reveals a unique fibroin gene that provides high tensile strength.</title>
        <authorList>
            <person name="Kono N."/>
            <person name="Nakamura H."/>
            <person name="Ohtoshi R."/>
            <person name="Tomita M."/>
            <person name="Numata K."/>
            <person name="Arakawa K."/>
        </authorList>
    </citation>
    <scope>NUCLEOTIDE SEQUENCE [LARGE SCALE GENOMIC DNA]</scope>
</reference>
<accession>A0A4C1SUI3</accession>
<evidence type="ECO:0000313" key="2">
    <source>
        <dbReference type="Proteomes" id="UP000299102"/>
    </source>
</evidence>
<keyword evidence="2" id="KW-1185">Reference proteome</keyword>
<dbReference type="EMBL" id="BGZK01003921">
    <property type="protein sequence ID" value="GBP05595.1"/>
    <property type="molecule type" value="Genomic_DNA"/>
</dbReference>
<dbReference type="Proteomes" id="UP000299102">
    <property type="component" value="Unassembled WGS sequence"/>
</dbReference>
<protein>
    <submittedName>
        <fullName evidence="1">Uncharacterized protein</fullName>
    </submittedName>
</protein>